<dbReference type="AlphaFoldDB" id="A0A2H5Q3U5"/>
<proteinExistence type="predicted"/>
<feature type="domain" description="Aminotransferase-like plant mobile" evidence="2">
    <location>
        <begin position="1"/>
        <end position="84"/>
    </location>
</feature>
<feature type="non-terminal residue" evidence="3">
    <location>
        <position position="385"/>
    </location>
</feature>
<organism evidence="3 4">
    <name type="scientific">Citrus unshiu</name>
    <name type="common">Satsuma mandarin</name>
    <name type="synonym">Citrus nobilis var. unshiu</name>
    <dbReference type="NCBI Taxonomy" id="55188"/>
    <lineage>
        <taxon>Eukaryota</taxon>
        <taxon>Viridiplantae</taxon>
        <taxon>Streptophyta</taxon>
        <taxon>Embryophyta</taxon>
        <taxon>Tracheophyta</taxon>
        <taxon>Spermatophyta</taxon>
        <taxon>Magnoliopsida</taxon>
        <taxon>eudicotyledons</taxon>
        <taxon>Gunneridae</taxon>
        <taxon>Pentapetalae</taxon>
        <taxon>rosids</taxon>
        <taxon>malvids</taxon>
        <taxon>Sapindales</taxon>
        <taxon>Rutaceae</taxon>
        <taxon>Aurantioideae</taxon>
        <taxon>Citrus</taxon>
    </lineage>
</organism>
<sequence>MKAVEEELNQVRTELQNSASQKARHSIWLKRFMDRGSEIEHEAFLALWLSRTVSKSVFPIALHLARGTRIALAPAVVASIYRELRPTPNPKKKGEPRFAQWHKIRTGVENVRTVLDSAKDSFHWHPYFGMDQDLPARVARWWKQSLSCLHGASDGALPKKRILISSELAPNRSKGRKKRGFNSFDGKPGKASEIKSSVSVSWSRLTSKRSKRTKKRNFTSRINTMPRKLDRTTELVCASSRPYISLAGKKNSLGTSKQKRSYAKASVALGSILKRAKALVQISNKEKEVSDAYASAESLPKKLPLDLIAMMEADNSPISPGFPPKFHLVPARDSTKKDNLANKDTLKSSKKQNDELEAWVSGLEKIVAELKAERFGPKRPVIASE</sequence>
<dbReference type="InterPro" id="IPR044824">
    <property type="entry name" value="MAIN-like"/>
</dbReference>
<dbReference type="STRING" id="55188.A0A2H5Q3U5"/>
<feature type="compositionally biased region" description="Basic and acidic residues" evidence="1">
    <location>
        <begin position="333"/>
        <end position="351"/>
    </location>
</feature>
<keyword evidence="4" id="KW-1185">Reference proteome</keyword>
<evidence type="ECO:0000259" key="2">
    <source>
        <dbReference type="Pfam" id="PF10536"/>
    </source>
</evidence>
<evidence type="ECO:0000313" key="3">
    <source>
        <dbReference type="EMBL" id="GAY59308.1"/>
    </source>
</evidence>
<name>A0A2H5Q3U5_CITUN</name>
<feature type="compositionally biased region" description="Basic residues" evidence="1">
    <location>
        <begin position="206"/>
        <end position="218"/>
    </location>
</feature>
<feature type="region of interest" description="Disordered" evidence="1">
    <location>
        <begin position="329"/>
        <end position="351"/>
    </location>
</feature>
<dbReference type="PANTHER" id="PTHR46033">
    <property type="entry name" value="PROTEIN MAIN-LIKE 2"/>
    <property type="match status" value="1"/>
</dbReference>
<protein>
    <recommendedName>
        <fullName evidence="2">Aminotransferase-like plant mobile domain-containing protein</fullName>
    </recommendedName>
</protein>
<dbReference type="GO" id="GO:0010073">
    <property type="term" value="P:meristem maintenance"/>
    <property type="evidence" value="ECO:0007669"/>
    <property type="project" value="InterPro"/>
</dbReference>
<reference evidence="3 4" key="1">
    <citation type="journal article" date="2017" name="Front. Genet.">
        <title>Draft sequencing of the heterozygous diploid genome of Satsuma (Citrus unshiu Marc.) using a hybrid assembly approach.</title>
        <authorList>
            <person name="Shimizu T."/>
            <person name="Tanizawa Y."/>
            <person name="Mochizuki T."/>
            <person name="Nagasaki H."/>
            <person name="Yoshioka T."/>
            <person name="Toyoda A."/>
            <person name="Fujiyama A."/>
            <person name="Kaminuma E."/>
            <person name="Nakamura Y."/>
        </authorList>
    </citation>
    <scope>NUCLEOTIDE SEQUENCE [LARGE SCALE GENOMIC DNA]</scope>
    <source>
        <strain evidence="4">cv. Miyagawa wase</strain>
    </source>
</reference>
<comment type="caution">
    <text evidence="3">The sequence shown here is derived from an EMBL/GenBank/DDBJ whole genome shotgun (WGS) entry which is preliminary data.</text>
</comment>
<dbReference type="EMBL" id="BDQV01000209">
    <property type="protein sequence ID" value="GAY59308.1"/>
    <property type="molecule type" value="Genomic_DNA"/>
</dbReference>
<dbReference type="PANTHER" id="PTHR46033:SF67">
    <property type="entry name" value="AMINOTRANSFERASE-LIKE, PLANT MOBILE DOMAIN FAMILY PROTEIN"/>
    <property type="match status" value="1"/>
</dbReference>
<dbReference type="Proteomes" id="UP000236630">
    <property type="component" value="Unassembled WGS sequence"/>
</dbReference>
<dbReference type="InterPro" id="IPR019557">
    <property type="entry name" value="AminoTfrase-like_pln_mobile"/>
</dbReference>
<gene>
    <name evidence="3" type="ORF">CUMW_193550</name>
</gene>
<accession>A0A2H5Q3U5</accession>
<feature type="region of interest" description="Disordered" evidence="1">
    <location>
        <begin position="205"/>
        <end position="224"/>
    </location>
</feature>
<evidence type="ECO:0000256" key="1">
    <source>
        <dbReference type="SAM" id="MobiDB-lite"/>
    </source>
</evidence>
<feature type="region of interest" description="Disordered" evidence="1">
    <location>
        <begin position="168"/>
        <end position="192"/>
    </location>
</feature>
<dbReference type="Pfam" id="PF10536">
    <property type="entry name" value="PMD"/>
    <property type="match status" value="1"/>
</dbReference>
<evidence type="ECO:0000313" key="4">
    <source>
        <dbReference type="Proteomes" id="UP000236630"/>
    </source>
</evidence>